<dbReference type="RefSeq" id="WP_181340308.1">
    <property type="nucleotide sequence ID" value="NZ_JAAKDE010000023.1"/>
</dbReference>
<evidence type="ECO:0000313" key="3">
    <source>
        <dbReference type="EMBL" id="MBA2133843.1"/>
    </source>
</evidence>
<dbReference type="SUPFAM" id="SSF64182">
    <property type="entry name" value="DHH phosphoesterases"/>
    <property type="match status" value="1"/>
</dbReference>
<organism evidence="3 4">
    <name type="scientific">Capillibacterium thermochitinicola</name>
    <dbReference type="NCBI Taxonomy" id="2699427"/>
    <lineage>
        <taxon>Bacteria</taxon>
        <taxon>Bacillati</taxon>
        <taxon>Bacillota</taxon>
        <taxon>Capillibacterium</taxon>
    </lineage>
</organism>
<proteinExistence type="predicted"/>
<dbReference type="PANTHER" id="PTHR47618:SF1">
    <property type="entry name" value="BIFUNCTIONAL OLIGORIBONUCLEASE AND PAP PHOSPHATASE NRNA"/>
    <property type="match status" value="1"/>
</dbReference>
<name>A0A8J6I239_9FIRM</name>
<reference evidence="3" key="1">
    <citation type="submission" date="2020-06" db="EMBL/GenBank/DDBJ databases">
        <title>Novel chitinolytic bacterium.</title>
        <authorList>
            <person name="Ungkulpasvich U."/>
            <person name="Kosugi A."/>
            <person name="Uke A."/>
        </authorList>
    </citation>
    <scope>NUCLEOTIDE SEQUENCE</scope>
    <source>
        <strain evidence="3">UUS1-1</strain>
    </source>
</reference>
<dbReference type="Gene3D" id="3.90.1640.10">
    <property type="entry name" value="inorganic pyrophosphatase (n-terminal core)"/>
    <property type="match status" value="1"/>
</dbReference>
<dbReference type="InterPro" id="IPR001667">
    <property type="entry name" value="DDH_dom"/>
</dbReference>
<dbReference type="InterPro" id="IPR038763">
    <property type="entry name" value="DHH_sf"/>
</dbReference>
<sequence>MSLPSSWEQVIATLKKHDRFTLGCHQHPDGDAIGSLLALGLSLEMVGKQVDMILPDGVPLTFHFLPGVQKTVKQPTFRPEVVISVDCAERMRLELPEEIFTGEPLLVNIDHHISNDHFGQVNLVLPEASATGQIIYHLLEKCAFPIDAAIASALYTAIATDTGFFRYSNTTGEVLSIASRLVEDYKISPSQIAERVYEEKSYASIRLLGEVLSTLQISGNQRYSWMYLDQEMIRRYEVEMEEIESYVNYTNSIRGVEVGLFFKEMKPGEVKISWRSKAGVDVSRLAAHFGGGGHLRAAGCSVKGSLSAVMAEVLSFVNKYFEEN</sequence>
<protein>
    <submittedName>
        <fullName evidence="3">Bifunctional oligoribonuclease/PAP phosphatase NrnA</fullName>
    </submittedName>
</protein>
<dbReference type="EMBL" id="JAAKDE010000023">
    <property type="protein sequence ID" value="MBA2133843.1"/>
    <property type="molecule type" value="Genomic_DNA"/>
</dbReference>
<dbReference type="Pfam" id="PF02272">
    <property type="entry name" value="DHHA1"/>
    <property type="match status" value="1"/>
</dbReference>
<keyword evidence="4" id="KW-1185">Reference proteome</keyword>
<dbReference type="InterPro" id="IPR051319">
    <property type="entry name" value="Oligoribo/pAp-PDE_c-di-AMP_PDE"/>
</dbReference>
<feature type="domain" description="DDH" evidence="1">
    <location>
        <begin position="24"/>
        <end position="158"/>
    </location>
</feature>
<dbReference type="Pfam" id="PF01368">
    <property type="entry name" value="DHH"/>
    <property type="match status" value="1"/>
</dbReference>
<evidence type="ECO:0000259" key="1">
    <source>
        <dbReference type="Pfam" id="PF01368"/>
    </source>
</evidence>
<dbReference type="PANTHER" id="PTHR47618">
    <property type="entry name" value="BIFUNCTIONAL OLIGORIBONUCLEASE AND PAP PHOSPHATASE NRNA"/>
    <property type="match status" value="1"/>
</dbReference>
<evidence type="ECO:0000313" key="4">
    <source>
        <dbReference type="Proteomes" id="UP000657177"/>
    </source>
</evidence>
<feature type="domain" description="DHHA1" evidence="2">
    <location>
        <begin position="235"/>
        <end position="322"/>
    </location>
</feature>
<dbReference type="InterPro" id="IPR003156">
    <property type="entry name" value="DHHA1_dom"/>
</dbReference>
<gene>
    <name evidence="3" type="ORF">G5B42_09900</name>
</gene>
<dbReference type="Proteomes" id="UP000657177">
    <property type="component" value="Unassembled WGS sequence"/>
</dbReference>
<accession>A0A8J6I239</accession>
<dbReference type="AlphaFoldDB" id="A0A8J6I239"/>
<comment type="caution">
    <text evidence="3">The sequence shown here is derived from an EMBL/GenBank/DDBJ whole genome shotgun (WGS) entry which is preliminary data.</text>
</comment>
<dbReference type="Gene3D" id="3.10.310.30">
    <property type="match status" value="1"/>
</dbReference>
<evidence type="ECO:0000259" key="2">
    <source>
        <dbReference type="Pfam" id="PF02272"/>
    </source>
</evidence>
<dbReference type="GO" id="GO:0003676">
    <property type="term" value="F:nucleic acid binding"/>
    <property type="evidence" value="ECO:0007669"/>
    <property type="project" value="InterPro"/>
</dbReference>